<accession>A0ABN6LEW9</accession>
<dbReference type="InterPro" id="IPR019619">
    <property type="entry name" value="DUF2490"/>
</dbReference>
<organism evidence="2 3">
    <name type="scientific">Persicobacter psychrovividus</name>
    <dbReference type="NCBI Taxonomy" id="387638"/>
    <lineage>
        <taxon>Bacteria</taxon>
        <taxon>Pseudomonadati</taxon>
        <taxon>Bacteroidota</taxon>
        <taxon>Cytophagia</taxon>
        <taxon>Cytophagales</taxon>
        <taxon>Persicobacteraceae</taxon>
        <taxon>Persicobacter</taxon>
    </lineage>
</organism>
<proteinExistence type="predicted"/>
<evidence type="ECO:0000313" key="3">
    <source>
        <dbReference type="Proteomes" id="UP001354989"/>
    </source>
</evidence>
<sequence>MRIQLFLYTSLFLFFSVTASAQTSRIWLRHFDRHTVSPRLSFNTDYAYVNYFDKHQKRFQIRTKAVTPLFNSKSLTVGVGGGFWKDWKQPVESIRDQFEWVNEVRLNQDLTGKHPLGLSGLKVSYRLRFEERYFWRSDASNDTGARVRYLAGFNYELPWFNFQKGKKVFVMVANEIFSGKVFNRQEHTGFETNRFSFGTGYVIGAHWQIDFTYILEDNLKYSYRLYENVYQFVVRSRF</sequence>
<geneLocation type="plasmid" evidence="2 3">
    <name>pPP3</name>
</geneLocation>
<gene>
    <name evidence="2" type="ORF">PEPS_40000</name>
</gene>
<keyword evidence="3" id="KW-1185">Reference proteome</keyword>
<dbReference type="Pfam" id="PF10677">
    <property type="entry name" value="DUF2490"/>
    <property type="match status" value="1"/>
</dbReference>
<dbReference type="Proteomes" id="UP001354989">
    <property type="component" value="Plasmid pPP3"/>
</dbReference>
<dbReference type="RefSeq" id="WP_338398892.1">
    <property type="nucleotide sequence ID" value="NZ_AP025295.1"/>
</dbReference>
<evidence type="ECO:0000256" key="1">
    <source>
        <dbReference type="SAM" id="SignalP"/>
    </source>
</evidence>
<keyword evidence="2" id="KW-0614">Plasmid</keyword>
<feature type="signal peptide" evidence="1">
    <location>
        <begin position="1"/>
        <end position="21"/>
    </location>
</feature>
<evidence type="ECO:0008006" key="4">
    <source>
        <dbReference type="Google" id="ProtNLM"/>
    </source>
</evidence>
<dbReference type="EMBL" id="AP025295">
    <property type="protein sequence ID" value="BDD01720.1"/>
    <property type="molecule type" value="Genomic_DNA"/>
</dbReference>
<evidence type="ECO:0000313" key="2">
    <source>
        <dbReference type="EMBL" id="BDD01720.1"/>
    </source>
</evidence>
<feature type="chain" id="PRO_5045351165" description="DUF2490 domain-containing protein" evidence="1">
    <location>
        <begin position="22"/>
        <end position="238"/>
    </location>
</feature>
<reference evidence="2 3" key="1">
    <citation type="submission" date="2021-12" db="EMBL/GenBank/DDBJ databases">
        <title>Genome sequencing of bacteria with rrn-lacking chromosome and rrn-plasmid.</title>
        <authorList>
            <person name="Anda M."/>
            <person name="Iwasaki W."/>
        </authorList>
    </citation>
    <scope>NUCLEOTIDE SEQUENCE [LARGE SCALE GENOMIC DNA]</scope>
    <source>
        <strain evidence="2 3">NBRC 101262</strain>
        <plasmid evidence="2 3">pPP3</plasmid>
    </source>
</reference>
<name>A0ABN6LEW9_9BACT</name>
<keyword evidence="1" id="KW-0732">Signal</keyword>
<protein>
    <recommendedName>
        <fullName evidence="4">DUF2490 domain-containing protein</fullName>
    </recommendedName>
</protein>